<keyword evidence="1" id="KW-0343">GTPase activation</keyword>
<keyword evidence="3" id="KW-0812">Transmembrane</keyword>
<accession>A0A8H7UZA3</accession>
<comment type="caution">
    <text evidence="5">The sequence shown here is derived from an EMBL/GenBank/DDBJ whole genome shotgun (WGS) entry which is preliminary data.</text>
</comment>
<dbReference type="AlphaFoldDB" id="A0A8H7UZA3"/>
<dbReference type="InterPro" id="IPR000198">
    <property type="entry name" value="RhoGAP_dom"/>
</dbReference>
<dbReference type="Proteomes" id="UP000603453">
    <property type="component" value="Unassembled WGS sequence"/>
</dbReference>
<keyword evidence="6" id="KW-1185">Reference proteome</keyword>
<gene>
    <name evidence="5" type="ORF">INT47_005182</name>
</gene>
<protein>
    <recommendedName>
        <fullName evidence="4">Rho-GAP domain-containing protein</fullName>
    </recommendedName>
</protein>
<evidence type="ECO:0000256" key="1">
    <source>
        <dbReference type="ARBA" id="ARBA00022468"/>
    </source>
</evidence>
<dbReference type="GO" id="GO:0005938">
    <property type="term" value="C:cell cortex"/>
    <property type="evidence" value="ECO:0007669"/>
    <property type="project" value="TreeGrafter"/>
</dbReference>
<feature type="transmembrane region" description="Helical" evidence="3">
    <location>
        <begin position="378"/>
        <end position="398"/>
    </location>
</feature>
<dbReference type="Gene3D" id="1.10.555.10">
    <property type="entry name" value="Rho GTPase activation protein"/>
    <property type="match status" value="1"/>
</dbReference>
<dbReference type="EMBL" id="JAEPRD010000093">
    <property type="protein sequence ID" value="KAG2199657.1"/>
    <property type="molecule type" value="Genomic_DNA"/>
</dbReference>
<dbReference type="GO" id="GO:0005096">
    <property type="term" value="F:GTPase activator activity"/>
    <property type="evidence" value="ECO:0007669"/>
    <property type="project" value="UniProtKB-KW"/>
</dbReference>
<keyword evidence="3" id="KW-1133">Transmembrane helix</keyword>
<dbReference type="SUPFAM" id="SSF48350">
    <property type="entry name" value="GTPase activation domain, GAP"/>
    <property type="match status" value="1"/>
</dbReference>
<sequence>MQRSNSNPTTSLTKRRSFRGWLKRVTLPNGSQRKVGPDNMPKGGVFGIPLVMSIKYAKTTVGYIDEDNIKHTKAGAIPIIVAKCGSFLKKNALDVEGIFRISGSAKRVNALEFQFDQSTSSYGLDLNWEGYTVHDAASLFRRYLNRLPDPVIPFQYYQQFRDVMSSNPPKDTEQRIELFQKLIQSLEPAHQHLLLYLLDILNLFATAEAETKMDIPNLAAVFSPGILRHPDHNTPIQYKISQHVIEFLIEFQKLFTMQLLVPSRVKKTASSIVPPVPLLLPSSVGNQLSPPPVPLHVANPSAPSIKSSLAPSSIDNNSFIDSPLEITQQRNVQSQPQPQQTNDLGDKLIRLATPYYRILRQKITELGLYVEPIVAKPIALLACFSILFVTAAVVVYELYLAATLVSFEPLMFFTGLASYWGLLYHSLTANEPISEKTLTSIDPLENTVEQPTEYVAQEDEREVCDIYPVMDDVTEEAMMKDESMSEWRDLLARSWKDEEPSSSSSASIFAADNDSVMSRSSRFNEEEDFAPPSDGSSSSDEDEDLGFDPATLEAYFTQYDKEKTDQIKRDAELAQKLQIEEQKARDENNPFVVETMAVGKAPIDAFDDDKVTTPTDKEAWKIRVFRDQ</sequence>
<dbReference type="GO" id="GO:0060237">
    <property type="term" value="P:regulation of fungal-type cell wall organization"/>
    <property type="evidence" value="ECO:0007669"/>
    <property type="project" value="TreeGrafter"/>
</dbReference>
<proteinExistence type="predicted"/>
<dbReference type="InterPro" id="IPR008936">
    <property type="entry name" value="Rho_GTPase_activation_prot"/>
</dbReference>
<evidence type="ECO:0000259" key="4">
    <source>
        <dbReference type="PROSITE" id="PS50238"/>
    </source>
</evidence>
<dbReference type="OrthoDB" id="3196451at2759"/>
<dbReference type="InterPro" id="IPR051025">
    <property type="entry name" value="RhoGAP"/>
</dbReference>
<dbReference type="PANTHER" id="PTHR15228">
    <property type="entry name" value="SPERMATHECAL PHYSIOLOGY VARIANT"/>
    <property type="match status" value="1"/>
</dbReference>
<dbReference type="SMART" id="SM00324">
    <property type="entry name" value="RhoGAP"/>
    <property type="match status" value="1"/>
</dbReference>
<dbReference type="PROSITE" id="PS50238">
    <property type="entry name" value="RHOGAP"/>
    <property type="match status" value="1"/>
</dbReference>
<reference evidence="5" key="1">
    <citation type="submission" date="2020-12" db="EMBL/GenBank/DDBJ databases">
        <title>Metabolic potential, ecology and presence of endohyphal bacteria is reflected in genomic diversity of Mucoromycotina.</title>
        <authorList>
            <person name="Muszewska A."/>
            <person name="Okrasinska A."/>
            <person name="Steczkiewicz K."/>
            <person name="Drgas O."/>
            <person name="Orlowska M."/>
            <person name="Perlinska-Lenart U."/>
            <person name="Aleksandrzak-Piekarczyk T."/>
            <person name="Szatraj K."/>
            <person name="Zielenkiewicz U."/>
            <person name="Pilsyk S."/>
            <person name="Malc E."/>
            <person name="Mieczkowski P."/>
            <person name="Kruszewska J.S."/>
            <person name="Biernat P."/>
            <person name="Pawlowska J."/>
        </authorList>
    </citation>
    <scope>NUCLEOTIDE SEQUENCE</scope>
    <source>
        <strain evidence="5">WA0000017839</strain>
    </source>
</reference>
<feature type="region of interest" description="Disordered" evidence="2">
    <location>
        <begin position="519"/>
        <end position="550"/>
    </location>
</feature>
<keyword evidence="3" id="KW-0472">Membrane</keyword>
<feature type="domain" description="Rho-GAP" evidence="4">
    <location>
        <begin position="64"/>
        <end position="256"/>
    </location>
</feature>
<dbReference type="Pfam" id="PF00620">
    <property type="entry name" value="RhoGAP"/>
    <property type="match status" value="1"/>
</dbReference>
<evidence type="ECO:0000313" key="5">
    <source>
        <dbReference type="EMBL" id="KAG2199657.1"/>
    </source>
</evidence>
<evidence type="ECO:0000256" key="3">
    <source>
        <dbReference type="SAM" id="Phobius"/>
    </source>
</evidence>
<evidence type="ECO:0000256" key="2">
    <source>
        <dbReference type="SAM" id="MobiDB-lite"/>
    </source>
</evidence>
<dbReference type="GO" id="GO:0007165">
    <property type="term" value="P:signal transduction"/>
    <property type="evidence" value="ECO:0007669"/>
    <property type="project" value="InterPro"/>
</dbReference>
<evidence type="ECO:0000313" key="6">
    <source>
        <dbReference type="Proteomes" id="UP000603453"/>
    </source>
</evidence>
<name>A0A8H7UZA3_9FUNG</name>
<organism evidence="5 6">
    <name type="scientific">Mucor saturninus</name>
    <dbReference type="NCBI Taxonomy" id="64648"/>
    <lineage>
        <taxon>Eukaryota</taxon>
        <taxon>Fungi</taxon>
        <taxon>Fungi incertae sedis</taxon>
        <taxon>Mucoromycota</taxon>
        <taxon>Mucoromycotina</taxon>
        <taxon>Mucoromycetes</taxon>
        <taxon>Mucorales</taxon>
        <taxon>Mucorineae</taxon>
        <taxon>Mucoraceae</taxon>
        <taxon>Mucor</taxon>
    </lineage>
</organism>
<feature type="transmembrane region" description="Helical" evidence="3">
    <location>
        <begin position="410"/>
        <end position="427"/>
    </location>
</feature>
<dbReference type="PANTHER" id="PTHR15228:SF25">
    <property type="entry name" value="F-BAR DOMAIN-CONTAINING PROTEIN"/>
    <property type="match status" value="1"/>
</dbReference>